<reference evidence="1 2" key="1">
    <citation type="journal article" date="2016" name="Nat. Commun.">
        <title>Thousands of microbial genomes shed light on interconnected biogeochemical processes in an aquifer system.</title>
        <authorList>
            <person name="Anantharaman K."/>
            <person name="Brown C.T."/>
            <person name="Hug L.A."/>
            <person name="Sharon I."/>
            <person name="Castelle C.J."/>
            <person name="Probst A.J."/>
            <person name="Thomas B.C."/>
            <person name="Singh A."/>
            <person name="Wilkins M.J."/>
            <person name="Karaoz U."/>
            <person name="Brodie E.L."/>
            <person name="Williams K.H."/>
            <person name="Hubbard S.S."/>
            <person name="Banfield J.F."/>
        </authorList>
    </citation>
    <scope>NUCLEOTIDE SEQUENCE [LARGE SCALE GENOMIC DNA]</scope>
</reference>
<organism evidence="1 2">
    <name type="scientific">Candidatus Woykebacteria bacterium RBG_13_40_7b</name>
    <dbReference type="NCBI Taxonomy" id="1802594"/>
    <lineage>
        <taxon>Bacteria</taxon>
        <taxon>Candidatus Woykeibacteriota</taxon>
    </lineage>
</organism>
<evidence type="ECO:0000313" key="1">
    <source>
        <dbReference type="EMBL" id="OGY24941.1"/>
    </source>
</evidence>
<proteinExistence type="predicted"/>
<name>A0A1G1WBD6_9BACT</name>
<gene>
    <name evidence="1" type="ORF">A2Y57_02315</name>
</gene>
<dbReference type="EMBL" id="MHCQ01000005">
    <property type="protein sequence ID" value="OGY24941.1"/>
    <property type="molecule type" value="Genomic_DNA"/>
</dbReference>
<accession>A0A1G1WBD6</accession>
<dbReference type="Proteomes" id="UP000177103">
    <property type="component" value="Unassembled WGS sequence"/>
</dbReference>
<sequence length="118" mass="13157">MGVQITLHDLPPIEVTLFETDYGSHITYEGSGEITPEERVIIQIRDGLVRGTPGDAHVDLKRRDLFVTGHGPVLGGLDGWSDIEFIISLPMAQFSFEPPIKRPPIQAKLHRVRGPYTE</sequence>
<comment type="caution">
    <text evidence="1">The sequence shown here is derived from an EMBL/GenBank/DDBJ whole genome shotgun (WGS) entry which is preliminary data.</text>
</comment>
<protein>
    <submittedName>
        <fullName evidence="1">Uncharacterized protein</fullName>
    </submittedName>
</protein>
<dbReference type="AlphaFoldDB" id="A0A1G1WBD6"/>
<evidence type="ECO:0000313" key="2">
    <source>
        <dbReference type="Proteomes" id="UP000177103"/>
    </source>
</evidence>